<dbReference type="FunFam" id="1.20.58.340:FF:000012">
    <property type="entry name" value="Magnesium transport protein CorA"/>
    <property type="match status" value="1"/>
</dbReference>
<feature type="transmembrane region" description="Helical" evidence="8">
    <location>
        <begin position="350"/>
        <end position="370"/>
    </location>
</feature>
<keyword evidence="8" id="KW-0460">Magnesium</keyword>
<reference evidence="9 10" key="1">
    <citation type="submission" date="2017-10" db="EMBL/GenBank/DDBJ databases">
        <title>The draft genome sequence of Lewinella nigricans NBRC 102662.</title>
        <authorList>
            <person name="Wang K."/>
        </authorList>
    </citation>
    <scope>NUCLEOTIDE SEQUENCE [LARGE SCALE GENOMIC DNA]</scope>
    <source>
        <strain evidence="9 10">NBRC 102662</strain>
    </source>
</reference>
<dbReference type="GO" id="GO:0050897">
    <property type="term" value="F:cobalt ion binding"/>
    <property type="evidence" value="ECO:0007669"/>
    <property type="project" value="TreeGrafter"/>
</dbReference>
<dbReference type="SUPFAM" id="SSF143865">
    <property type="entry name" value="CorA soluble domain-like"/>
    <property type="match status" value="1"/>
</dbReference>
<dbReference type="InterPro" id="IPR045863">
    <property type="entry name" value="CorA_TM1_TM2"/>
</dbReference>
<dbReference type="CDD" id="cd12828">
    <property type="entry name" value="TmCorA-like_1"/>
    <property type="match status" value="1"/>
</dbReference>
<evidence type="ECO:0000256" key="7">
    <source>
        <dbReference type="ARBA" id="ARBA00023136"/>
    </source>
</evidence>
<dbReference type="NCBIfam" id="TIGR00383">
    <property type="entry name" value="corA"/>
    <property type="match status" value="1"/>
</dbReference>
<dbReference type="GO" id="GO:0015095">
    <property type="term" value="F:magnesium ion transmembrane transporter activity"/>
    <property type="evidence" value="ECO:0007669"/>
    <property type="project" value="UniProtKB-UniRule"/>
</dbReference>
<gene>
    <name evidence="8 9" type="primary">corA</name>
    <name evidence="9" type="ORF">CRP01_23590</name>
</gene>
<evidence type="ECO:0000313" key="9">
    <source>
        <dbReference type="EMBL" id="PHN04180.1"/>
    </source>
</evidence>
<evidence type="ECO:0000256" key="3">
    <source>
        <dbReference type="ARBA" id="ARBA00022448"/>
    </source>
</evidence>
<evidence type="ECO:0000256" key="1">
    <source>
        <dbReference type="ARBA" id="ARBA00004651"/>
    </source>
</evidence>
<comment type="subcellular location">
    <subcellularLocation>
        <location evidence="1">Cell membrane</location>
        <topology evidence="1">Multi-pass membrane protein</topology>
    </subcellularLocation>
    <subcellularLocation>
        <location evidence="8">Membrane</location>
        <topology evidence="8">Multi-pass membrane protein</topology>
    </subcellularLocation>
</comment>
<accession>A0A2D0N723</accession>
<evidence type="ECO:0000256" key="8">
    <source>
        <dbReference type="RuleBase" id="RU362010"/>
    </source>
</evidence>
<keyword evidence="7 8" id="KW-0472">Membrane</keyword>
<evidence type="ECO:0000256" key="2">
    <source>
        <dbReference type="ARBA" id="ARBA00009765"/>
    </source>
</evidence>
<dbReference type="Gene3D" id="1.20.58.340">
    <property type="entry name" value="Magnesium transport protein CorA, transmembrane region"/>
    <property type="match status" value="2"/>
</dbReference>
<comment type="similarity">
    <text evidence="2 8">Belongs to the CorA metal ion transporter (MIT) (TC 1.A.35) family.</text>
</comment>
<feature type="transmembrane region" description="Helical" evidence="8">
    <location>
        <begin position="318"/>
        <end position="338"/>
    </location>
</feature>
<keyword evidence="5 8" id="KW-0812">Transmembrane</keyword>
<dbReference type="EMBL" id="PDUD01000027">
    <property type="protein sequence ID" value="PHN04180.1"/>
    <property type="molecule type" value="Genomic_DNA"/>
</dbReference>
<evidence type="ECO:0000256" key="5">
    <source>
        <dbReference type="ARBA" id="ARBA00022692"/>
    </source>
</evidence>
<dbReference type="InterPro" id="IPR004488">
    <property type="entry name" value="Mg/Co-transport_prot_CorA"/>
</dbReference>
<dbReference type="AlphaFoldDB" id="A0A2D0N723"/>
<sequence>MSICWFARYPGETTKIGVSCNNILKNSFMPNRGKIGLPPGSLIFTGEKKTEDTHLKLIQYNESIYNAQRFSNAMPDIGLDPSYVTWLDVRGLHDVVLIEEVGRFFKIHPLALEDVLDTSQRPKFDEYDNGIFLIIRSLDFDESELEIETEQVGIFVGEHFAVSFQERAEDLFAPIELRLAGSSGKIRKRGSDYLAYALIDNMVDNYLVTLEKIEKQVDNLEEVIMANPESRTKGRIHELRLATLTMRKAVYPLREAINRFTDSDHKVKSEETDIFLRDLYDHTIQVMDMIETYRDMINGLYDLYLSEISFKMNNVMQVLTIISTIFIPLSFLAGVYGMNFQHMPELQYKYGYFVLWAIMITVAGGLMVFFRKKKWL</sequence>
<evidence type="ECO:0000256" key="6">
    <source>
        <dbReference type="ARBA" id="ARBA00022989"/>
    </source>
</evidence>
<dbReference type="GO" id="GO:0000287">
    <property type="term" value="F:magnesium ion binding"/>
    <property type="evidence" value="ECO:0007669"/>
    <property type="project" value="TreeGrafter"/>
</dbReference>
<organism evidence="9 10">
    <name type="scientific">Flavilitoribacter nigricans (strain ATCC 23147 / DSM 23189 / NBRC 102662 / NCIMB 1420 / SS-2)</name>
    <name type="common">Lewinella nigricans</name>
    <dbReference type="NCBI Taxonomy" id="1122177"/>
    <lineage>
        <taxon>Bacteria</taxon>
        <taxon>Pseudomonadati</taxon>
        <taxon>Bacteroidota</taxon>
        <taxon>Saprospiria</taxon>
        <taxon>Saprospirales</taxon>
        <taxon>Lewinellaceae</taxon>
        <taxon>Flavilitoribacter</taxon>
    </lineage>
</organism>
<keyword evidence="3 8" id="KW-0813">Transport</keyword>
<keyword evidence="6 8" id="KW-1133">Transmembrane helix</keyword>
<comment type="function">
    <text evidence="8">Mediates influx of magnesium ions.</text>
</comment>
<dbReference type="InterPro" id="IPR002523">
    <property type="entry name" value="MgTranspt_CorA/ZnTranspt_ZntB"/>
</dbReference>
<evidence type="ECO:0000313" key="10">
    <source>
        <dbReference type="Proteomes" id="UP000223913"/>
    </source>
</evidence>
<dbReference type="PANTHER" id="PTHR46494">
    <property type="entry name" value="CORA FAMILY METAL ION TRANSPORTER (EUROFUNG)"/>
    <property type="match status" value="1"/>
</dbReference>
<dbReference type="GO" id="GO:0015087">
    <property type="term" value="F:cobalt ion transmembrane transporter activity"/>
    <property type="evidence" value="ECO:0007669"/>
    <property type="project" value="UniProtKB-UniRule"/>
</dbReference>
<dbReference type="InterPro" id="IPR045861">
    <property type="entry name" value="CorA_cytoplasmic_dom"/>
</dbReference>
<name>A0A2D0N723_FLAN2</name>
<proteinExistence type="inferred from homology"/>
<comment type="caution">
    <text evidence="9">The sequence shown here is derived from an EMBL/GenBank/DDBJ whole genome shotgun (WGS) entry which is preliminary data.</text>
</comment>
<keyword evidence="10" id="KW-1185">Reference proteome</keyword>
<keyword evidence="8" id="KW-0406">Ion transport</keyword>
<dbReference type="Gene3D" id="3.30.460.20">
    <property type="entry name" value="CorA soluble domain-like"/>
    <property type="match status" value="1"/>
</dbReference>
<dbReference type="GO" id="GO:0005886">
    <property type="term" value="C:plasma membrane"/>
    <property type="evidence" value="ECO:0007669"/>
    <property type="project" value="UniProtKB-SubCell"/>
</dbReference>
<keyword evidence="4 8" id="KW-1003">Cell membrane</keyword>
<evidence type="ECO:0000256" key="4">
    <source>
        <dbReference type="ARBA" id="ARBA00022475"/>
    </source>
</evidence>
<protein>
    <recommendedName>
        <fullName evidence="8">Magnesium transport protein CorA</fullName>
    </recommendedName>
</protein>
<dbReference type="PANTHER" id="PTHR46494:SF1">
    <property type="entry name" value="CORA FAMILY METAL ION TRANSPORTER (EUROFUNG)"/>
    <property type="match status" value="1"/>
</dbReference>
<dbReference type="Pfam" id="PF01544">
    <property type="entry name" value="CorA"/>
    <property type="match status" value="1"/>
</dbReference>
<dbReference type="SUPFAM" id="SSF144083">
    <property type="entry name" value="Magnesium transport protein CorA, transmembrane region"/>
    <property type="match status" value="1"/>
</dbReference>
<dbReference type="OrthoDB" id="9803416at2"/>
<dbReference type="Proteomes" id="UP000223913">
    <property type="component" value="Unassembled WGS sequence"/>
</dbReference>